<reference evidence="4" key="1">
    <citation type="submission" date="2017-02" db="UniProtKB">
        <authorList>
            <consortium name="WormBaseParasite"/>
        </authorList>
    </citation>
    <scope>IDENTIFICATION</scope>
</reference>
<proteinExistence type="predicted"/>
<gene>
    <name evidence="2" type="ORF">HNAJ_LOCUS9334</name>
</gene>
<dbReference type="OrthoDB" id="6284853at2759"/>
<feature type="compositionally biased region" description="Low complexity" evidence="1">
    <location>
        <begin position="154"/>
        <end position="175"/>
    </location>
</feature>
<dbReference type="Proteomes" id="UP000278807">
    <property type="component" value="Unassembled WGS sequence"/>
</dbReference>
<evidence type="ECO:0000313" key="4">
    <source>
        <dbReference type="WBParaSite" id="HNAJ_0000933901-mRNA-1"/>
    </source>
</evidence>
<keyword evidence="3" id="KW-1185">Reference proteome</keyword>
<feature type="region of interest" description="Disordered" evidence="1">
    <location>
        <begin position="1"/>
        <end position="221"/>
    </location>
</feature>
<reference evidence="2 3" key="2">
    <citation type="submission" date="2018-11" db="EMBL/GenBank/DDBJ databases">
        <authorList>
            <consortium name="Pathogen Informatics"/>
        </authorList>
    </citation>
    <scope>NUCLEOTIDE SEQUENCE [LARGE SCALE GENOMIC DNA]</scope>
</reference>
<evidence type="ECO:0000313" key="2">
    <source>
        <dbReference type="EMBL" id="VDO05769.1"/>
    </source>
</evidence>
<dbReference type="AlphaFoldDB" id="A0A0R3TPE4"/>
<feature type="compositionally biased region" description="Low complexity" evidence="1">
    <location>
        <begin position="186"/>
        <end position="207"/>
    </location>
</feature>
<dbReference type="EMBL" id="UZAE01012576">
    <property type="protein sequence ID" value="VDO05769.1"/>
    <property type="molecule type" value="Genomic_DNA"/>
</dbReference>
<dbReference type="WBParaSite" id="HNAJ_0000933901-mRNA-1">
    <property type="protein sequence ID" value="HNAJ_0000933901-mRNA-1"/>
    <property type="gene ID" value="HNAJ_0000933901"/>
</dbReference>
<feature type="compositionally biased region" description="Low complexity" evidence="1">
    <location>
        <begin position="96"/>
        <end position="109"/>
    </location>
</feature>
<feature type="compositionally biased region" description="Basic residues" evidence="1">
    <location>
        <begin position="1"/>
        <end position="12"/>
    </location>
</feature>
<protein>
    <submittedName>
        <fullName evidence="4">Serine/arginine repetitive matrix protein 2</fullName>
    </submittedName>
</protein>
<name>A0A0R3TPE4_RODNA</name>
<evidence type="ECO:0000313" key="3">
    <source>
        <dbReference type="Proteomes" id="UP000278807"/>
    </source>
</evidence>
<feature type="region of interest" description="Disordered" evidence="1">
    <location>
        <begin position="255"/>
        <end position="281"/>
    </location>
</feature>
<sequence>MERSCSKHHQRCQRTDSRYRHQQKSHNCRGNSDNVARNYYPVGVDHRRSSMHRRQPVGYEESRHRKPTNHYHNTNHNCHHKQYYDSPYRYRRDTSSGDTSSYTSTSSSESYERMPRYSGGGGHYKRRGRRTPSPVTGRSSRRSSDDSNFTPLNYGTPGCPGCQQQQQWAQGYAPPMGGGQAPPPAQGGWKQVPAQPYGQPAPAGQQPPQQPQNKPPPPELEELRKNVFKGIKEFSKSLRNQQWLGDIDYLRRSRNVKHGHKPETLEKHRQESNRRDWVPIY</sequence>
<accession>A0A0R3TPE4</accession>
<evidence type="ECO:0000256" key="1">
    <source>
        <dbReference type="SAM" id="MobiDB-lite"/>
    </source>
</evidence>
<feature type="compositionally biased region" description="Basic and acidic residues" evidence="1">
    <location>
        <begin position="261"/>
        <end position="281"/>
    </location>
</feature>
<feature type="compositionally biased region" description="Pro residues" evidence="1">
    <location>
        <begin position="208"/>
        <end position="218"/>
    </location>
</feature>
<organism evidence="4">
    <name type="scientific">Rodentolepis nana</name>
    <name type="common">Dwarf tapeworm</name>
    <name type="synonym">Hymenolepis nana</name>
    <dbReference type="NCBI Taxonomy" id="102285"/>
    <lineage>
        <taxon>Eukaryota</taxon>
        <taxon>Metazoa</taxon>
        <taxon>Spiralia</taxon>
        <taxon>Lophotrochozoa</taxon>
        <taxon>Platyhelminthes</taxon>
        <taxon>Cestoda</taxon>
        <taxon>Eucestoda</taxon>
        <taxon>Cyclophyllidea</taxon>
        <taxon>Hymenolepididae</taxon>
        <taxon>Rodentolepis</taxon>
    </lineage>
</organism>